<feature type="compositionally biased region" description="Polar residues" evidence="11">
    <location>
        <begin position="519"/>
        <end position="531"/>
    </location>
</feature>
<keyword evidence="3 9" id="KW-0812">Transmembrane</keyword>
<dbReference type="InterPro" id="IPR046342">
    <property type="entry name" value="CBS_dom_sf"/>
</dbReference>
<dbReference type="InterPro" id="IPR015940">
    <property type="entry name" value="UBA"/>
</dbReference>
<keyword evidence="8" id="KW-0129">CBS domain</keyword>
<feature type="active site" description="Glycyl thioester intermediate" evidence="10">
    <location>
        <position position="748"/>
    </location>
</feature>
<dbReference type="Gene3D" id="3.10.580.10">
    <property type="entry name" value="CBS-domain"/>
    <property type="match status" value="1"/>
</dbReference>
<dbReference type="InterPro" id="IPR044751">
    <property type="entry name" value="Ion_transp-like_CBS"/>
</dbReference>
<dbReference type="PANTHER" id="PTHR12064">
    <property type="entry name" value="METAL TRANSPORTER CNNM"/>
    <property type="match status" value="1"/>
</dbReference>
<evidence type="ECO:0000256" key="12">
    <source>
        <dbReference type="SAM" id="Phobius"/>
    </source>
</evidence>
<dbReference type="CDD" id="cd04590">
    <property type="entry name" value="CBS_pair_CorC_HlyC_assoc"/>
    <property type="match status" value="1"/>
</dbReference>
<feature type="compositionally biased region" description="Low complexity" evidence="11">
    <location>
        <begin position="592"/>
        <end position="610"/>
    </location>
</feature>
<feature type="domain" description="UBA" evidence="14">
    <location>
        <begin position="828"/>
        <end position="868"/>
    </location>
</feature>
<feature type="transmembrane region" description="Helical" evidence="12">
    <location>
        <begin position="118"/>
        <end position="140"/>
    </location>
</feature>
<feature type="domain" description="CBS" evidence="16">
    <location>
        <begin position="256"/>
        <end position="317"/>
    </location>
</feature>
<dbReference type="FunFam" id="3.10.580.10:FF:000006">
    <property type="entry name" value="DUF21 and CBS domain protein"/>
    <property type="match status" value="1"/>
</dbReference>
<organism evidence="18 19">
    <name type="scientific">Synchytrium microbalum</name>
    <dbReference type="NCBI Taxonomy" id="1806994"/>
    <lineage>
        <taxon>Eukaryota</taxon>
        <taxon>Fungi</taxon>
        <taxon>Fungi incertae sedis</taxon>
        <taxon>Chytridiomycota</taxon>
        <taxon>Chytridiomycota incertae sedis</taxon>
        <taxon>Chytridiomycetes</taxon>
        <taxon>Synchytriales</taxon>
        <taxon>Synchytriaceae</taxon>
        <taxon>Synchytrium</taxon>
    </lineage>
</organism>
<evidence type="ECO:0000256" key="13">
    <source>
        <dbReference type="SAM" id="SignalP"/>
    </source>
</evidence>
<feature type="transmembrane region" description="Helical" evidence="12">
    <location>
        <begin position="171"/>
        <end position="194"/>
    </location>
</feature>
<evidence type="ECO:0000256" key="2">
    <source>
        <dbReference type="ARBA" id="ARBA00022679"/>
    </source>
</evidence>
<keyword evidence="5" id="KW-0833">Ubl conjugation pathway</keyword>
<keyword evidence="7 9" id="KW-0472">Membrane</keyword>
<keyword evidence="13" id="KW-0732">Signal</keyword>
<accession>A0A507BRR5</accession>
<evidence type="ECO:0000256" key="4">
    <source>
        <dbReference type="ARBA" id="ARBA00022737"/>
    </source>
</evidence>
<dbReference type="SUPFAM" id="SSF46934">
    <property type="entry name" value="UBA-like"/>
    <property type="match status" value="1"/>
</dbReference>
<feature type="signal peptide" evidence="13">
    <location>
        <begin position="1"/>
        <end position="24"/>
    </location>
</feature>
<comment type="subcellular location">
    <subcellularLocation>
        <location evidence="1">Membrane</location>
        <topology evidence="1">Multi-pass membrane protein</topology>
    </subcellularLocation>
</comment>
<comment type="caution">
    <text evidence="18">The sequence shown here is derived from an EMBL/GenBank/DDBJ whole genome shotgun (WGS) entry which is preliminary data.</text>
</comment>
<dbReference type="SUPFAM" id="SSF54631">
    <property type="entry name" value="CBS-domain pair"/>
    <property type="match status" value="1"/>
</dbReference>
<keyword evidence="6 9" id="KW-1133">Transmembrane helix</keyword>
<dbReference type="PROSITE" id="PS50030">
    <property type="entry name" value="UBA"/>
    <property type="match status" value="1"/>
</dbReference>
<dbReference type="PROSITE" id="PS50127">
    <property type="entry name" value="UBC_2"/>
    <property type="match status" value="1"/>
</dbReference>
<feature type="region of interest" description="Disordered" evidence="11">
    <location>
        <begin position="517"/>
        <end position="540"/>
    </location>
</feature>
<sequence>MRENWRSLCLTTLILLSIAFLVHTFVNQGVKLAYQSDNALVSLRKKPPVIVEPITDEEYYIVLVVIGILVLLGGIFSGLTIGLMSLDSTNLAILRRSGTETQKRWVARIEPIRNNAHLLLVTLLLSNTIVNETLPVLFHYVDWDGYQAVLISTFLIVVFGEIIPQAVCTRYSLAIGAFFAYPVRVLIVLMWILAYPIAKLLDWILGSKHGFTYRRAELKELVAMHGEDQEGPLNQDEVSIVKAVLELRDKSVTNVMTTLEHVYMLPLEAKLDRDTMKSLIQAGHSRVPVFNGERQNVVGVVLVKQLVLYDPAESVPVAGIKIRRLPRVRVDTPLFEILHVFQAGGSHMAVVVDEVDTAAGIHAGLVIETASPLTAAGSPQTPGGMRRYKTLGIVTLEDVIEELIGTEIIDETDIFINVETGQKVRRTHREVKSRTSSAAALLDSRTPSLFGLLTPRMSGDDEEREPLLRDAAQRNGRQQSKEPNRIMEEANRILTKTAARSHMPAAPELRSPLLVARSRQGSNTGSNTSSKLARKARRDKVEYTAGRLASHVEQHPFGTPHSLPNAIGSLNGLHHGVPANVSSVFSTSINNAAASGSGSSLQQQPGTTTSNKPDNANGDEGVFGVNGINTSFESDSDSDSSGLSVLSSSRKSKFIQVAEDQDGFLIDGIHQLRDYSLDTQTKDDKASGITVNPVGDDLSERLSPVAIVGGQYCVDIKLPPDYPYKPPKMKFDTKIYHPNISSQTGAICLDILKDSWSPVITLKTALISLQSLLCDAAPDDPQDAVVAAQYKTDRKMFDAVARQWAIQYASSTAPSFGQPIIEDDVMVGVDAAIHARILSMGFDRIQVAKALKKEKNDEQRAIDALLNGTVL</sequence>
<dbReference type="InterPro" id="IPR045095">
    <property type="entry name" value="ACDP"/>
</dbReference>
<feature type="transmembrane region" description="Helical" evidence="12">
    <location>
        <begin position="59"/>
        <end position="86"/>
    </location>
</feature>
<protein>
    <submittedName>
        <fullName evidence="18">Uncharacterized protein</fullName>
    </submittedName>
</protein>
<feature type="chain" id="PRO_5021345379" evidence="13">
    <location>
        <begin position="25"/>
        <end position="871"/>
    </location>
</feature>
<keyword evidence="4" id="KW-0677">Repeat</keyword>
<evidence type="ECO:0000313" key="19">
    <source>
        <dbReference type="Proteomes" id="UP000319731"/>
    </source>
</evidence>
<dbReference type="InterPro" id="IPR016135">
    <property type="entry name" value="UBQ-conjugating_enzyme/RWD"/>
</dbReference>
<proteinExistence type="predicted"/>
<dbReference type="InterPro" id="IPR000644">
    <property type="entry name" value="CBS_dom"/>
</dbReference>
<dbReference type="OrthoDB" id="5353557at2759"/>
<dbReference type="SUPFAM" id="SSF54495">
    <property type="entry name" value="UBC-like"/>
    <property type="match status" value="1"/>
</dbReference>
<evidence type="ECO:0000256" key="1">
    <source>
        <dbReference type="ARBA" id="ARBA00004141"/>
    </source>
</evidence>
<dbReference type="GO" id="GO:0005737">
    <property type="term" value="C:cytoplasm"/>
    <property type="evidence" value="ECO:0007669"/>
    <property type="project" value="TreeGrafter"/>
</dbReference>
<evidence type="ECO:0000259" key="14">
    <source>
        <dbReference type="PROSITE" id="PS50030"/>
    </source>
</evidence>
<evidence type="ECO:0000256" key="11">
    <source>
        <dbReference type="SAM" id="MobiDB-lite"/>
    </source>
</evidence>
<evidence type="ECO:0000256" key="7">
    <source>
        <dbReference type="ARBA" id="ARBA00023136"/>
    </source>
</evidence>
<dbReference type="GO" id="GO:0016740">
    <property type="term" value="F:transferase activity"/>
    <property type="evidence" value="ECO:0007669"/>
    <property type="project" value="UniProtKB-KW"/>
</dbReference>
<gene>
    <name evidence="18" type="ORF">SmJEL517_g04946</name>
</gene>
<evidence type="ECO:0000256" key="5">
    <source>
        <dbReference type="ARBA" id="ARBA00022786"/>
    </source>
</evidence>
<dbReference type="GO" id="GO:0030026">
    <property type="term" value="P:intracellular manganese ion homeostasis"/>
    <property type="evidence" value="ECO:0007669"/>
    <property type="project" value="TreeGrafter"/>
</dbReference>
<dbReference type="AlphaFoldDB" id="A0A507BRR5"/>
<dbReference type="InterPro" id="IPR023313">
    <property type="entry name" value="UBQ-conjugating_AS"/>
</dbReference>
<dbReference type="InterPro" id="IPR002550">
    <property type="entry name" value="CNNM"/>
</dbReference>
<dbReference type="STRING" id="1806994.A0A507BRR5"/>
<evidence type="ECO:0000256" key="3">
    <source>
        <dbReference type="ARBA" id="ARBA00022692"/>
    </source>
</evidence>
<keyword evidence="2" id="KW-0808">Transferase</keyword>
<dbReference type="GeneID" id="42006171"/>
<dbReference type="InterPro" id="IPR000608">
    <property type="entry name" value="UBC"/>
</dbReference>
<dbReference type="PANTHER" id="PTHR12064:SF97">
    <property type="entry name" value="METAL TRANSPORTER CNNM-5"/>
    <property type="match status" value="1"/>
</dbReference>
<evidence type="ECO:0000259" key="17">
    <source>
        <dbReference type="PROSITE" id="PS51846"/>
    </source>
</evidence>
<evidence type="ECO:0000256" key="10">
    <source>
        <dbReference type="PROSITE-ProRule" id="PRU10133"/>
    </source>
</evidence>
<dbReference type="PROSITE" id="PS51371">
    <property type="entry name" value="CBS"/>
    <property type="match status" value="1"/>
</dbReference>
<evidence type="ECO:0000313" key="18">
    <source>
        <dbReference type="EMBL" id="TPX31807.1"/>
    </source>
</evidence>
<keyword evidence="19" id="KW-1185">Reference proteome</keyword>
<dbReference type="SMART" id="SM00165">
    <property type="entry name" value="UBA"/>
    <property type="match status" value="1"/>
</dbReference>
<dbReference type="Pfam" id="PF00179">
    <property type="entry name" value="UQ_con"/>
    <property type="match status" value="1"/>
</dbReference>
<dbReference type="Gene3D" id="1.10.8.10">
    <property type="entry name" value="DNA helicase RuvA subunit, C-terminal domain"/>
    <property type="match status" value="1"/>
</dbReference>
<dbReference type="SMART" id="SM00212">
    <property type="entry name" value="UBCc"/>
    <property type="match status" value="1"/>
</dbReference>
<dbReference type="RefSeq" id="XP_031023150.1">
    <property type="nucleotide sequence ID" value="XM_031170874.1"/>
</dbReference>
<feature type="domain" description="UBC core" evidence="15">
    <location>
        <begin position="646"/>
        <end position="810"/>
    </location>
</feature>
<dbReference type="PROSITE" id="PS51846">
    <property type="entry name" value="CNNM"/>
    <property type="match status" value="1"/>
</dbReference>
<dbReference type="Gene3D" id="3.10.110.10">
    <property type="entry name" value="Ubiquitin Conjugating Enzyme"/>
    <property type="match status" value="1"/>
</dbReference>
<dbReference type="Pfam" id="PF01595">
    <property type="entry name" value="CNNM"/>
    <property type="match status" value="1"/>
</dbReference>
<dbReference type="InterPro" id="IPR009060">
    <property type="entry name" value="UBA-like_sf"/>
</dbReference>
<dbReference type="GO" id="GO:0010960">
    <property type="term" value="P:magnesium ion homeostasis"/>
    <property type="evidence" value="ECO:0007669"/>
    <property type="project" value="InterPro"/>
</dbReference>
<evidence type="ECO:0000256" key="6">
    <source>
        <dbReference type="ARBA" id="ARBA00022989"/>
    </source>
</evidence>
<dbReference type="EMBL" id="QEAO01000039">
    <property type="protein sequence ID" value="TPX31807.1"/>
    <property type="molecule type" value="Genomic_DNA"/>
</dbReference>
<dbReference type="Proteomes" id="UP000319731">
    <property type="component" value="Unassembled WGS sequence"/>
</dbReference>
<reference evidence="18 19" key="1">
    <citation type="journal article" date="2019" name="Sci. Rep.">
        <title>Comparative genomics of chytrid fungi reveal insights into the obligate biotrophic and pathogenic lifestyle of Synchytrium endobioticum.</title>
        <authorList>
            <person name="van de Vossenberg B.T.L.H."/>
            <person name="Warris S."/>
            <person name="Nguyen H.D.T."/>
            <person name="van Gent-Pelzer M.P.E."/>
            <person name="Joly D.L."/>
            <person name="van de Geest H.C."/>
            <person name="Bonants P.J.M."/>
            <person name="Smith D.S."/>
            <person name="Levesque C.A."/>
            <person name="van der Lee T.A.J."/>
        </authorList>
    </citation>
    <scope>NUCLEOTIDE SEQUENCE [LARGE SCALE GENOMIC DNA]</scope>
    <source>
        <strain evidence="18 19">JEL517</strain>
    </source>
</reference>
<dbReference type="PROSITE" id="PS00183">
    <property type="entry name" value="UBC_1"/>
    <property type="match status" value="1"/>
</dbReference>
<feature type="region of interest" description="Disordered" evidence="11">
    <location>
        <begin position="592"/>
        <end position="643"/>
    </location>
</feature>
<name>A0A507BRR5_9FUNG</name>
<evidence type="ECO:0000256" key="9">
    <source>
        <dbReference type="PROSITE-ProRule" id="PRU01193"/>
    </source>
</evidence>
<dbReference type="GO" id="GO:0016020">
    <property type="term" value="C:membrane"/>
    <property type="evidence" value="ECO:0007669"/>
    <property type="project" value="UniProtKB-SubCell"/>
</dbReference>
<feature type="domain" description="CNNM transmembrane" evidence="17">
    <location>
        <begin position="55"/>
        <end position="237"/>
    </location>
</feature>
<evidence type="ECO:0000256" key="8">
    <source>
        <dbReference type="PROSITE-ProRule" id="PRU00703"/>
    </source>
</evidence>
<evidence type="ECO:0000259" key="16">
    <source>
        <dbReference type="PROSITE" id="PS51371"/>
    </source>
</evidence>
<feature type="transmembrane region" description="Helical" evidence="12">
    <location>
        <begin position="146"/>
        <end position="164"/>
    </location>
</feature>
<dbReference type="Pfam" id="PF00627">
    <property type="entry name" value="UBA"/>
    <property type="match status" value="1"/>
</dbReference>
<evidence type="ECO:0000259" key="15">
    <source>
        <dbReference type="PROSITE" id="PS50127"/>
    </source>
</evidence>